<feature type="transmembrane region" description="Helical" evidence="3">
    <location>
        <begin position="142"/>
        <end position="164"/>
    </location>
</feature>
<dbReference type="Gene3D" id="1.10.10.1320">
    <property type="entry name" value="Anti-sigma factor, zinc-finger domain"/>
    <property type="match status" value="1"/>
</dbReference>
<gene>
    <name evidence="5" type="ORF">CUROG_07650</name>
</gene>
<dbReference type="RefSeq" id="WP_151903189.1">
    <property type="nucleotide sequence ID" value="NZ_CP045032.1"/>
</dbReference>
<keyword evidence="3" id="KW-0812">Transmembrane</keyword>
<dbReference type="InterPro" id="IPR041916">
    <property type="entry name" value="Anti_sigma_zinc_sf"/>
</dbReference>
<evidence type="ECO:0000259" key="4">
    <source>
        <dbReference type="Pfam" id="PF13490"/>
    </source>
</evidence>
<evidence type="ECO:0000256" key="1">
    <source>
        <dbReference type="ARBA" id="ARBA00023015"/>
    </source>
</evidence>
<evidence type="ECO:0000313" key="6">
    <source>
        <dbReference type="Proteomes" id="UP000326711"/>
    </source>
</evidence>
<name>A0A5J6ZBX9_9CORY</name>
<organism evidence="5 6">
    <name type="scientific">Corynebacterium urogenitale</name>
    <dbReference type="NCBI Taxonomy" id="2487892"/>
    <lineage>
        <taxon>Bacteria</taxon>
        <taxon>Bacillati</taxon>
        <taxon>Actinomycetota</taxon>
        <taxon>Actinomycetes</taxon>
        <taxon>Mycobacteriales</taxon>
        <taxon>Corynebacteriaceae</taxon>
        <taxon>Corynebacterium</taxon>
    </lineage>
</organism>
<evidence type="ECO:0000256" key="3">
    <source>
        <dbReference type="SAM" id="Phobius"/>
    </source>
</evidence>
<keyword evidence="6" id="KW-1185">Reference proteome</keyword>
<keyword evidence="3" id="KW-1133">Transmembrane helix</keyword>
<keyword evidence="2" id="KW-0804">Transcription</keyword>
<reference evidence="6" key="1">
    <citation type="submission" date="2019-10" db="EMBL/GenBank/DDBJ databases">
        <title>Complete genome sequence of Corynebacterium urogenitalis DSM 108747, isolated from the genital tract of a cow.</title>
        <authorList>
            <person name="Ruckert C."/>
            <person name="Ballas P."/>
            <person name="Wagener K."/>
            <person name="Drillich M."/>
            <person name="Kaempfer P."/>
            <person name="Busse H.-J."/>
            <person name="Ehling-Schulz M."/>
        </authorList>
    </citation>
    <scope>NUCLEOTIDE SEQUENCE [LARGE SCALE GENOMIC DNA]</scope>
    <source>
        <strain evidence="6">LMM 1652</strain>
    </source>
</reference>
<dbReference type="Pfam" id="PF13490">
    <property type="entry name" value="zf-HC2"/>
    <property type="match status" value="1"/>
</dbReference>
<dbReference type="AlphaFoldDB" id="A0A5J6ZBX9"/>
<feature type="transmembrane region" description="Helical" evidence="3">
    <location>
        <begin position="97"/>
        <end position="122"/>
    </location>
</feature>
<dbReference type="Proteomes" id="UP000326711">
    <property type="component" value="Chromosome"/>
</dbReference>
<accession>A0A5J6ZBX9</accession>
<feature type="transmembrane region" description="Helical" evidence="3">
    <location>
        <begin position="203"/>
        <end position="226"/>
    </location>
</feature>
<dbReference type="EMBL" id="CP045032">
    <property type="protein sequence ID" value="QFQ02879.1"/>
    <property type="molecule type" value="Genomic_DNA"/>
</dbReference>
<dbReference type="InterPro" id="IPR027383">
    <property type="entry name" value="Znf_put"/>
</dbReference>
<keyword evidence="1" id="KW-0805">Transcription regulation</keyword>
<feature type="domain" description="Putative zinc-finger" evidence="4">
    <location>
        <begin position="3"/>
        <end position="37"/>
    </location>
</feature>
<keyword evidence="3" id="KW-0472">Membrane</keyword>
<proteinExistence type="predicted"/>
<dbReference type="OrthoDB" id="5197868at2"/>
<protein>
    <recommendedName>
        <fullName evidence="4">Putative zinc-finger domain-containing protein</fullName>
    </recommendedName>
</protein>
<dbReference type="KEGG" id="cuo:CUROG_07650"/>
<feature type="transmembrane region" description="Helical" evidence="3">
    <location>
        <begin position="176"/>
        <end position="197"/>
    </location>
</feature>
<evidence type="ECO:0000313" key="5">
    <source>
        <dbReference type="EMBL" id="QFQ02879.1"/>
    </source>
</evidence>
<evidence type="ECO:0000256" key="2">
    <source>
        <dbReference type="ARBA" id="ARBA00023163"/>
    </source>
</evidence>
<sequence length="263" mass="27897">MECEGIRAALSARLDGEEAALPEDVVDAHLDGCEECQRWYSTVTALGRQLRMTAPPEPAPQTTGSDAAARVLDAAESIPNVTGTLRARQLPLVISRIALAFVAAVYVGWAAVLLFGSTLGLASTPEASGAAAPYGAAEDPVLARFVIDAATSRFALGAGLAWAAYRPRAAGAMLPVYLGVWAFGAGFATRDIVMGLVEYSSELPIVLGTLLVHLVAVIALVTCWLARIHAVTPLRQSWRWLTARPMNFSAVDVERHSTFRPGD</sequence>